<keyword evidence="4" id="KW-1185">Reference proteome</keyword>
<feature type="region of interest" description="Disordered" evidence="1">
    <location>
        <begin position="1"/>
        <end position="48"/>
    </location>
</feature>
<feature type="compositionally biased region" description="Acidic residues" evidence="1">
    <location>
        <begin position="9"/>
        <end position="36"/>
    </location>
</feature>
<protein>
    <recommendedName>
        <fullName evidence="2">T6SS Phospholipase effector Tle1-like catalytic domain-containing protein</fullName>
    </recommendedName>
</protein>
<evidence type="ECO:0000313" key="4">
    <source>
        <dbReference type="Proteomes" id="UP001313282"/>
    </source>
</evidence>
<dbReference type="AlphaFoldDB" id="A0AAN8RLQ5"/>
<dbReference type="Proteomes" id="UP001313282">
    <property type="component" value="Unassembled WGS sequence"/>
</dbReference>
<dbReference type="EMBL" id="JAVHNR010000007">
    <property type="protein sequence ID" value="KAK6337063.1"/>
    <property type="molecule type" value="Genomic_DNA"/>
</dbReference>
<reference evidence="3 4" key="1">
    <citation type="submission" date="2019-10" db="EMBL/GenBank/DDBJ databases">
        <authorList>
            <person name="Palmer J.M."/>
        </authorList>
    </citation>
    <scope>NUCLEOTIDE SEQUENCE [LARGE SCALE GENOMIC DNA]</scope>
    <source>
        <strain evidence="3 4">TWF718</strain>
    </source>
</reference>
<organism evidence="3 4">
    <name type="scientific">Orbilia javanica</name>
    <dbReference type="NCBI Taxonomy" id="47235"/>
    <lineage>
        <taxon>Eukaryota</taxon>
        <taxon>Fungi</taxon>
        <taxon>Dikarya</taxon>
        <taxon>Ascomycota</taxon>
        <taxon>Pezizomycotina</taxon>
        <taxon>Orbiliomycetes</taxon>
        <taxon>Orbiliales</taxon>
        <taxon>Orbiliaceae</taxon>
        <taxon>Orbilia</taxon>
    </lineage>
</organism>
<evidence type="ECO:0000259" key="2">
    <source>
        <dbReference type="Pfam" id="PF09994"/>
    </source>
</evidence>
<evidence type="ECO:0000256" key="1">
    <source>
        <dbReference type="SAM" id="MobiDB-lite"/>
    </source>
</evidence>
<name>A0AAN8RLQ5_9PEZI</name>
<dbReference type="InterPro" id="IPR018712">
    <property type="entry name" value="Tle1-like_cat"/>
</dbReference>
<accession>A0AAN8RLQ5</accession>
<feature type="domain" description="T6SS Phospholipase effector Tle1-like catalytic" evidence="2">
    <location>
        <begin position="48"/>
        <end position="421"/>
    </location>
</feature>
<comment type="caution">
    <text evidence="3">The sequence shown here is derived from an EMBL/GenBank/DDBJ whole genome shotgun (WGS) entry which is preliminary data.</text>
</comment>
<dbReference type="PANTHER" id="PTHR33840">
    <property type="match status" value="1"/>
</dbReference>
<proteinExistence type="predicted"/>
<gene>
    <name evidence="3" type="ORF">TWF718_009849</name>
</gene>
<dbReference type="PANTHER" id="PTHR33840:SF16">
    <property type="entry name" value="DUF2235 DOMAIN-CONTAINING PROTEIN"/>
    <property type="match status" value="1"/>
</dbReference>
<dbReference type="Pfam" id="PF09994">
    <property type="entry name" value="T6SS_Tle1-like_cat"/>
    <property type="match status" value="1"/>
</dbReference>
<sequence>MAGVKEDEVYVEEYSEEIVEEEEIVEDEEETGDQSQEDTQSQPPPIPKRIIILCDGTSQSAVSGKKSSPSNIARLARSIRSTARDEKDPSKTWVQLVWYDSGVGTTSSWVGKKIESTLGHGLEGNIIEAYNFVALNYNPGDQILCFGFSRGAYTARSIAGLISDIGICGVEYLHEFPELWDVYTDEEKRAPGERFCGSQAYFDFIDGELADERLQPDIGSKEYNGYNYFELNWKQKPHFWMEGPNRYLAGSRKVDVVGVYDTVGGLGMPGFRHYHPFGNGPKFHNVDLNRNIRHAYHALALDEHRDAFSPTLYSVPTEVTKSNPEDVEMQRGLVEELRKDWFDIVPSKKASAGEKAEVRKRYIDARKKLLELEENSLDESELQQVWFPGMHINIGGGSNNTLVNKGDLEETSNIVFAWMLDKISKHVGIDSLRILSDNFKIKNLVEEHNRQVELAELARELDAEAAKTESWSQSAWRLGRYLKSVATSPFTTPPNNNILPEQGWGTGGYVESYTLMYKANGSTIRTPGKYNNNPNKSTNEEIHPIVGHRMQRLGKDYEPLENKVRRRPTEDAKGWEYTINGVALPEYKLPPPQQTSWTYERLLITEDAKDYVKELDTHYGYPDEPHGLNLIPSIPTFNRNYGEAAVL</sequence>
<evidence type="ECO:0000313" key="3">
    <source>
        <dbReference type="EMBL" id="KAK6337063.1"/>
    </source>
</evidence>